<keyword evidence="1" id="KW-1133">Transmembrane helix</keyword>
<keyword evidence="1" id="KW-0472">Membrane</keyword>
<organism evidence="2 3">
    <name type="scientific">Lysinibacillus capsici</name>
    <dbReference type="NCBI Taxonomy" id="2115968"/>
    <lineage>
        <taxon>Bacteria</taxon>
        <taxon>Bacillati</taxon>
        <taxon>Bacillota</taxon>
        <taxon>Bacilli</taxon>
        <taxon>Bacillales</taxon>
        <taxon>Bacillaceae</taxon>
        <taxon>Lysinibacillus</taxon>
    </lineage>
</organism>
<evidence type="ECO:0000256" key="1">
    <source>
        <dbReference type="SAM" id="Phobius"/>
    </source>
</evidence>
<feature type="transmembrane region" description="Helical" evidence="1">
    <location>
        <begin position="6"/>
        <end position="25"/>
    </location>
</feature>
<reference evidence="2 3" key="1">
    <citation type="submission" date="2018-06" db="EMBL/GenBank/DDBJ databases">
        <authorList>
            <consortium name="Pathogen Informatics"/>
            <person name="Doyle S."/>
        </authorList>
    </citation>
    <scope>NUCLEOTIDE SEQUENCE [LARGE SCALE GENOMIC DNA]</scope>
    <source>
        <strain evidence="2 3">NCTC7582</strain>
    </source>
</reference>
<name>A0A2X1A9Z3_9BACI</name>
<accession>A0A2X1A9Z3</accession>
<sequence>MFVILCIFNIIGLIFIIFSHIVVFLKNGIPVELEIKDTAIRVTYINGQDVSFPLSEFKAGQALLNDFHSNKYFIVYTDIWEQLDIENKIKHYNT</sequence>
<dbReference type="EMBL" id="UAQE01000002">
    <property type="protein sequence ID" value="SPU37341.1"/>
    <property type="molecule type" value="Genomic_DNA"/>
</dbReference>
<evidence type="ECO:0000313" key="2">
    <source>
        <dbReference type="EMBL" id="SPU37341.1"/>
    </source>
</evidence>
<dbReference type="Proteomes" id="UP000251431">
    <property type="component" value="Unassembled WGS sequence"/>
</dbReference>
<dbReference type="AlphaFoldDB" id="A0A2X1A9Z3"/>
<evidence type="ECO:0000313" key="3">
    <source>
        <dbReference type="Proteomes" id="UP000251431"/>
    </source>
</evidence>
<keyword evidence="1" id="KW-0812">Transmembrane</keyword>
<gene>
    <name evidence="2" type="ORF">NCTC7582_03743</name>
</gene>
<protein>
    <submittedName>
        <fullName evidence="2">Uncharacterized protein</fullName>
    </submittedName>
</protein>
<proteinExistence type="predicted"/>